<evidence type="ECO:0000313" key="1">
    <source>
        <dbReference type="EMBL" id="RNA20749.1"/>
    </source>
</evidence>
<comment type="caution">
    <text evidence="1">The sequence shown here is derived from an EMBL/GenBank/DDBJ whole genome shotgun (WGS) entry which is preliminary data.</text>
</comment>
<name>A0A3M7RBC1_BRAPC</name>
<keyword evidence="2" id="KW-1185">Reference proteome</keyword>
<dbReference type="Proteomes" id="UP000276133">
    <property type="component" value="Unassembled WGS sequence"/>
</dbReference>
<dbReference type="EMBL" id="REGN01003791">
    <property type="protein sequence ID" value="RNA20749.1"/>
    <property type="molecule type" value="Genomic_DNA"/>
</dbReference>
<dbReference type="AlphaFoldDB" id="A0A3M7RBC1"/>
<evidence type="ECO:0000313" key="2">
    <source>
        <dbReference type="Proteomes" id="UP000276133"/>
    </source>
</evidence>
<reference evidence="1 2" key="1">
    <citation type="journal article" date="2018" name="Sci. Rep.">
        <title>Genomic signatures of local adaptation to the degree of environmental predictability in rotifers.</title>
        <authorList>
            <person name="Franch-Gras L."/>
            <person name="Hahn C."/>
            <person name="Garcia-Roger E.M."/>
            <person name="Carmona M.J."/>
            <person name="Serra M."/>
            <person name="Gomez A."/>
        </authorList>
    </citation>
    <scope>NUCLEOTIDE SEQUENCE [LARGE SCALE GENOMIC DNA]</scope>
    <source>
        <strain evidence="1">HYR1</strain>
    </source>
</reference>
<organism evidence="1 2">
    <name type="scientific">Brachionus plicatilis</name>
    <name type="common">Marine rotifer</name>
    <name type="synonym">Brachionus muelleri</name>
    <dbReference type="NCBI Taxonomy" id="10195"/>
    <lineage>
        <taxon>Eukaryota</taxon>
        <taxon>Metazoa</taxon>
        <taxon>Spiralia</taxon>
        <taxon>Gnathifera</taxon>
        <taxon>Rotifera</taxon>
        <taxon>Eurotatoria</taxon>
        <taxon>Monogononta</taxon>
        <taxon>Pseudotrocha</taxon>
        <taxon>Ploima</taxon>
        <taxon>Brachionidae</taxon>
        <taxon>Brachionus</taxon>
    </lineage>
</organism>
<accession>A0A3M7RBC1</accession>
<protein>
    <submittedName>
        <fullName evidence="1">Uncharacterized protein</fullName>
    </submittedName>
</protein>
<gene>
    <name evidence="1" type="ORF">BpHYR1_022974</name>
</gene>
<sequence>MIRVARKSTTYRILSSKNSRLLFKIEKVSNKGTKLSRLIFLFPKRVSIIENSLYRKFDLLFQYQTAE</sequence>
<proteinExistence type="predicted"/>